<dbReference type="InterPro" id="IPR002938">
    <property type="entry name" value="FAD-bd"/>
</dbReference>
<evidence type="ECO:0000259" key="1">
    <source>
        <dbReference type="Pfam" id="PF01494"/>
    </source>
</evidence>
<evidence type="ECO:0000313" key="3">
    <source>
        <dbReference type="Proteomes" id="UP000674416"/>
    </source>
</evidence>
<dbReference type="PANTHER" id="PTHR43422:SF3">
    <property type="entry name" value="THIAMINE THIAZOLE SYNTHASE"/>
    <property type="match status" value="1"/>
</dbReference>
<organism evidence="2 3">
    <name type="scientific">Bacillus capparidis</name>
    <dbReference type="NCBI Taxonomy" id="1840411"/>
    <lineage>
        <taxon>Bacteria</taxon>
        <taxon>Bacillati</taxon>
        <taxon>Bacillota</taxon>
        <taxon>Bacilli</taxon>
        <taxon>Bacillales</taxon>
        <taxon>Bacillaceae</taxon>
        <taxon>Bacillus</taxon>
    </lineage>
</organism>
<dbReference type="Proteomes" id="UP000674416">
    <property type="component" value="Unassembled WGS sequence"/>
</dbReference>
<sequence>MLDRQFPLAEKNTERVIVIGGSIAGLLAARVLSGYYNEVLIIDRDDFPDKPENRSGTPQAFQPHRLTPRGILILGRFFPGYNEELLAHGAPSALNKLNHMINSYGSMVMANQENEATFSRALLEWVLRKRVQAISNVRFLCKKEVIRLLSSTDRSTITGIQVRDRDSAEQQQQKITANLVIDTSGRFSKVVRWLTEIGYAVPKPEMLKVSLGYSTRHYRIPPHLAAKWNVIHLAGDPVKGTNAGVFSIIENNRAEIVLWNLGGRYPSTNPEQYEREISQLASPLFAEVRQELEPIAAPRGYRLPELFRQRFEQMKRWPSGLLVMGDAFCNFDPIYGQGMTVAAIEAEILEASLRDQHNNPEPDFELSVLKKMQDSIEPA</sequence>
<dbReference type="InterPro" id="IPR036188">
    <property type="entry name" value="FAD/NAD-bd_sf"/>
</dbReference>
<keyword evidence="3" id="KW-1185">Reference proteome</keyword>
<reference evidence="2 3" key="1">
    <citation type="submission" date="2021-01" db="EMBL/GenBank/DDBJ databases">
        <title>Genomic Encyclopedia of Type Strains, Phase IV (KMG-IV): sequencing the most valuable type-strain genomes for metagenomic binning, comparative biology and taxonomic classification.</title>
        <authorList>
            <person name="Goeker M."/>
        </authorList>
    </citation>
    <scope>NUCLEOTIDE SEQUENCE [LARGE SCALE GENOMIC DNA]</scope>
    <source>
        <strain evidence="2 3">DSM 103394</strain>
    </source>
</reference>
<proteinExistence type="predicted"/>
<gene>
    <name evidence="2" type="ORF">JOC74_002499</name>
</gene>
<protein>
    <submittedName>
        <fullName evidence="2">2-polyprenyl-6-methoxyphenol hydroxylase-like FAD-dependent oxidoreductase</fullName>
    </submittedName>
</protein>
<dbReference type="Gene3D" id="3.50.50.60">
    <property type="entry name" value="FAD/NAD(P)-binding domain"/>
    <property type="match status" value="1"/>
</dbReference>
<dbReference type="Pfam" id="PF01494">
    <property type="entry name" value="FAD_binding_3"/>
    <property type="match status" value="1"/>
</dbReference>
<feature type="domain" description="FAD-binding" evidence="1">
    <location>
        <begin position="15"/>
        <end position="347"/>
    </location>
</feature>
<comment type="caution">
    <text evidence="2">The sequence shown here is derived from an EMBL/GenBank/DDBJ whole genome shotgun (WGS) entry which is preliminary data.</text>
</comment>
<name>A0ABS4CWU8_9BACI</name>
<accession>A0ABS4CWU8</accession>
<evidence type="ECO:0000313" key="2">
    <source>
        <dbReference type="EMBL" id="MBP1082006.1"/>
    </source>
</evidence>
<dbReference type="SUPFAM" id="SSF51905">
    <property type="entry name" value="FAD/NAD(P)-binding domain"/>
    <property type="match status" value="1"/>
</dbReference>
<dbReference type="PANTHER" id="PTHR43422">
    <property type="entry name" value="THIAMINE THIAZOLE SYNTHASE"/>
    <property type="match status" value="1"/>
</dbReference>
<dbReference type="RefSeq" id="WP_312883813.1">
    <property type="nucleotide sequence ID" value="NZ_JAFDST010000002.1"/>
</dbReference>
<dbReference type="EMBL" id="JAFDST010000002">
    <property type="protein sequence ID" value="MBP1082006.1"/>
    <property type="molecule type" value="Genomic_DNA"/>
</dbReference>